<keyword evidence="4" id="KW-1185">Reference proteome</keyword>
<reference evidence="3 4" key="1">
    <citation type="journal article" date="2012" name="Stand. Genomic Sci.">
        <title>Genome sequence of the halotolerant bacterium Corynebacterium halotolerans type strain YIM 70093(T) (= DSM 44683(T)).</title>
        <authorList>
            <person name="Ruckert C."/>
            <person name="Albersmeier A."/>
            <person name="Al-Dilaimi A."/>
            <person name="Niehaus K."/>
            <person name="Szczepanowski R."/>
            <person name="Kalinowski J."/>
        </authorList>
    </citation>
    <scope>NUCLEOTIDE SEQUENCE [LARGE SCALE GENOMIC DNA]</scope>
    <source>
        <strain evidence="3">YIM 70093</strain>
    </source>
</reference>
<evidence type="ECO:0000256" key="1">
    <source>
        <dbReference type="ARBA" id="ARBA00007689"/>
    </source>
</evidence>
<evidence type="ECO:0000259" key="2">
    <source>
        <dbReference type="Pfam" id="PF03795"/>
    </source>
</evidence>
<evidence type="ECO:0000313" key="4">
    <source>
        <dbReference type="Proteomes" id="UP000011723"/>
    </source>
</evidence>
<dbReference type="HOGENOM" id="CLU_110355_7_0_11"/>
<name>M1P7R0_9CORY</name>
<dbReference type="Gene3D" id="3.30.70.1060">
    <property type="entry name" value="Dimeric alpha+beta barrel"/>
    <property type="match status" value="1"/>
</dbReference>
<gene>
    <name evidence="3" type="ORF">A605_08520</name>
</gene>
<dbReference type="PANTHER" id="PTHR37828:SF1">
    <property type="entry name" value="YCII-RELATED DOMAIN-CONTAINING PROTEIN"/>
    <property type="match status" value="1"/>
</dbReference>
<feature type="domain" description="YCII-related" evidence="2">
    <location>
        <begin position="1"/>
        <end position="89"/>
    </location>
</feature>
<dbReference type="AlphaFoldDB" id="M1P7R0"/>
<dbReference type="eggNOG" id="COG2350">
    <property type="taxonomic scope" value="Bacteria"/>
</dbReference>
<dbReference type="RefSeq" id="WP_015401125.1">
    <property type="nucleotide sequence ID" value="NC_020302.1"/>
</dbReference>
<accession>M1P7R0</accession>
<dbReference type="KEGG" id="chn:A605_08520"/>
<dbReference type="InterPro" id="IPR005545">
    <property type="entry name" value="YCII"/>
</dbReference>
<dbReference type="InterPro" id="IPR011008">
    <property type="entry name" value="Dimeric_a/b-barrel"/>
</dbReference>
<dbReference type="SUPFAM" id="SSF54909">
    <property type="entry name" value="Dimeric alpha+beta barrel"/>
    <property type="match status" value="1"/>
</dbReference>
<comment type="similarity">
    <text evidence="1">Belongs to the YciI family.</text>
</comment>
<dbReference type="PATRIC" id="fig|1121362.3.peg.1720"/>
<dbReference type="EMBL" id="CP003697">
    <property type="protein sequence ID" value="AGF72706.1"/>
    <property type="molecule type" value="Genomic_DNA"/>
</dbReference>
<dbReference type="STRING" id="1121362.A605_08520"/>
<organism evidence="3 4">
    <name type="scientific">Corynebacterium halotolerans YIM 70093 = DSM 44683</name>
    <dbReference type="NCBI Taxonomy" id="1121362"/>
    <lineage>
        <taxon>Bacteria</taxon>
        <taxon>Bacillati</taxon>
        <taxon>Actinomycetota</taxon>
        <taxon>Actinomycetes</taxon>
        <taxon>Mycobacteriales</taxon>
        <taxon>Corynebacteriaceae</taxon>
        <taxon>Corynebacterium</taxon>
    </lineage>
</organism>
<sequence>MNFFAVHYSYADGAEAVVALRPEHREFLKGLKDEGKLVASGPYTDGGGSALILIRLPESATVADAEELMNQDPFHRDRVLDDRTIRAWNPVLNIFPED</sequence>
<proteinExistence type="inferred from homology"/>
<dbReference type="PANTHER" id="PTHR37828">
    <property type="entry name" value="GSR2449 PROTEIN"/>
    <property type="match status" value="1"/>
</dbReference>
<evidence type="ECO:0000313" key="3">
    <source>
        <dbReference type="EMBL" id="AGF72706.1"/>
    </source>
</evidence>
<dbReference type="Proteomes" id="UP000011723">
    <property type="component" value="Chromosome"/>
</dbReference>
<dbReference type="OrthoDB" id="8968203at2"/>
<protein>
    <recommendedName>
        <fullName evidence="2">YCII-related domain-containing protein</fullName>
    </recommendedName>
</protein>
<dbReference type="Pfam" id="PF03795">
    <property type="entry name" value="YCII"/>
    <property type="match status" value="1"/>
</dbReference>